<evidence type="ECO:0000256" key="1">
    <source>
        <dbReference type="SAM" id="MobiDB-lite"/>
    </source>
</evidence>
<dbReference type="EMBL" id="FPBP01000001">
    <property type="protein sequence ID" value="SFU36096.1"/>
    <property type="molecule type" value="Genomic_DNA"/>
</dbReference>
<evidence type="ECO:0000313" key="3">
    <source>
        <dbReference type="Proteomes" id="UP000198693"/>
    </source>
</evidence>
<dbReference type="Proteomes" id="UP000198693">
    <property type="component" value="Unassembled WGS sequence"/>
</dbReference>
<dbReference type="AlphaFoldDB" id="A0A1I7FJ68"/>
<dbReference type="RefSeq" id="WP_089792580.1">
    <property type="nucleotide sequence ID" value="NZ_FPBP01000001.1"/>
</dbReference>
<gene>
    <name evidence="2" type="ORF">SAMN04487955_101520</name>
</gene>
<protein>
    <submittedName>
        <fullName evidence="2">Uncharacterized protein</fullName>
    </submittedName>
</protein>
<keyword evidence="3" id="KW-1185">Reference proteome</keyword>
<name>A0A1I7FJ68_9GAMM</name>
<sequence>MIRFSDVLRASQCASQHASHRTPATTGLRASIRLSVLAAGSALLMGCAAQPGADLPPYGDSVRHMKELQTYRPGDEVTPMSGDKAAEAMRAYRKSASDAQRGSMGSVLP</sequence>
<feature type="region of interest" description="Disordered" evidence="1">
    <location>
        <begin position="70"/>
        <end position="109"/>
    </location>
</feature>
<proteinExistence type="predicted"/>
<reference evidence="3" key="1">
    <citation type="submission" date="2016-10" db="EMBL/GenBank/DDBJ databases">
        <authorList>
            <person name="Varghese N."/>
            <person name="Submissions S."/>
        </authorList>
    </citation>
    <scope>NUCLEOTIDE SEQUENCE [LARGE SCALE GENOMIC DNA]</scope>
    <source>
        <strain evidence="3">CGMCC 1.6981</strain>
    </source>
</reference>
<accession>A0A1I7FJ68</accession>
<organism evidence="2 3">
    <name type="scientific">Halomonas korlensis</name>
    <dbReference type="NCBI Taxonomy" id="463301"/>
    <lineage>
        <taxon>Bacteria</taxon>
        <taxon>Pseudomonadati</taxon>
        <taxon>Pseudomonadota</taxon>
        <taxon>Gammaproteobacteria</taxon>
        <taxon>Oceanospirillales</taxon>
        <taxon>Halomonadaceae</taxon>
        <taxon>Halomonas</taxon>
    </lineage>
</organism>
<evidence type="ECO:0000313" key="2">
    <source>
        <dbReference type="EMBL" id="SFU36096.1"/>
    </source>
</evidence>
<dbReference type="OrthoDB" id="6172292at2"/>
<dbReference type="STRING" id="463301.SAMN04487955_101520"/>